<evidence type="ECO:0000256" key="1">
    <source>
        <dbReference type="SAM" id="MobiDB-lite"/>
    </source>
</evidence>
<dbReference type="EMBL" id="WTPW01001305">
    <property type="protein sequence ID" value="KAF0444007.1"/>
    <property type="molecule type" value="Genomic_DNA"/>
</dbReference>
<organism evidence="3 4">
    <name type="scientific">Gigaspora margarita</name>
    <dbReference type="NCBI Taxonomy" id="4874"/>
    <lineage>
        <taxon>Eukaryota</taxon>
        <taxon>Fungi</taxon>
        <taxon>Fungi incertae sedis</taxon>
        <taxon>Mucoromycota</taxon>
        <taxon>Glomeromycotina</taxon>
        <taxon>Glomeromycetes</taxon>
        <taxon>Diversisporales</taxon>
        <taxon>Gigasporaceae</taxon>
        <taxon>Gigaspora</taxon>
    </lineage>
</organism>
<feature type="compositionally biased region" description="Low complexity" evidence="1">
    <location>
        <begin position="633"/>
        <end position="644"/>
    </location>
</feature>
<dbReference type="Proteomes" id="UP000439903">
    <property type="component" value="Unassembled WGS sequence"/>
</dbReference>
<gene>
    <name evidence="3" type="ORF">F8M41_003514</name>
</gene>
<name>A0A8H4A7F6_GIGMA</name>
<dbReference type="OrthoDB" id="2415478at2759"/>
<dbReference type="PANTHER" id="PTHR34660:SF3">
    <property type="entry name" value="RRM DOMAIN-CONTAINING PROTEIN"/>
    <property type="match status" value="1"/>
</dbReference>
<feature type="region of interest" description="Disordered" evidence="1">
    <location>
        <begin position="14"/>
        <end position="60"/>
    </location>
</feature>
<feature type="compositionally biased region" description="Low complexity" evidence="1">
    <location>
        <begin position="743"/>
        <end position="752"/>
    </location>
</feature>
<accession>A0A8H4A7F6</accession>
<keyword evidence="2" id="KW-1133">Transmembrane helix</keyword>
<keyword evidence="4" id="KW-1185">Reference proteome</keyword>
<comment type="caution">
    <text evidence="3">The sequence shown here is derived from an EMBL/GenBank/DDBJ whole genome shotgun (WGS) entry which is preliminary data.</text>
</comment>
<reference evidence="3 4" key="1">
    <citation type="journal article" date="2019" name="Environ. Microbiol.">
        <title>At the nexus of three kingdoms: the genome of the mycorrhizal fungus Gigaspora margarita provides insights into plant, endobacterial and fungal interactions.</title>
        <authorList>
            <person name="Venice F."/>
            <person name="Ghignone S."/>
            <person name="Salvioli di Fossalunga A."/>
            <person name="Amselem J."/>
            <person name="Novero M."/>
            <person name="Xianan X."/>
            <person name="Sedzielewska Toro K."/>
            <person name="Morin E."/>
            <person name="Lipzen A."/>
            <person name="Grigoriev I.V."/>
            <person name="Henrissat B."/>
            <person name="Martin F.M."/>
            <person name="Bonfante P."/>
        </authorList>
    </citation>
    <scope>NUCLEOTIDE SEQUENCE [LARGE SCALE GENOMIC DNA]</scope>
    <source>
        <strain evidence="3 4">BEG34</strain>
    </source>
</reference>
<dbReference type="PANTHER" id="PTHR34660">
    <property type="entry name" value="MYB-LIKE PROTEIN X"/>
    <property type="match status" value="1"/>
</dbReference>
<feature type="compositionally biased region" description="Polar residues" evidence="1">
    <location>
        <begin position="793"/>
        <end position="812"/>
    </location>
</feature>
<feature type="compositionally biased region" description="Polar residues" evidence="1">
    <location>
        <begin position="146"/>
        <end position="160"/>
    </location>
</feature>
<evidence type="ECO:0000313" key="4">
    <source>
        <dbReference type="Proteomes" id="UP000439903"/>
    </source>
</evidence>
<dbReference type="AlphaFoldDB" id="A0A8H4A7F6"/>
<feature type="compositionally biased region" description="Basic residues" evidence="1">
    <location>
        <begin position="14"/>
        <end position="33"/>
    </location>
</feature>
<evidence type="ECO:0000313" key="3">
    <source>
        <dbReference type="EMBL" id="KAF0444007.1"/>
    </source>
</evidence>
<feature type="transmembrane region" description="Helical" evidence="2">
    <location>
        <begin position="163"/>
        <end position="184"/>
    </location>
</feature>
<sequence>MFYFNDFDDHVRGHHHKSYVKKKKPKSKSKANKANKTNKENKVNDNNKGPQADLGGIDTTNSVADATPAAVDPIADTNFATTPNYDYIAAATTTTQSSFTPTITYPTTTTSAQQHFHQMATSNTQQFFPEMTPKAANAKAGDESLPINSSDKPSSSPQHNNGLSVFAGTAGIAILAFGLVGLFIHRKMNSNKKKDVEMFDSNGTFDNKKSPDSPQMLQLMDTNNGVHLKETSYNISNEVNIPSLEPLSPLQLSPNNSLGAEILNDDLSLPIIPPLVFANNNSKDINSSDQSFTQPPARQSFYGESMYSTFYNTNQPASFQDSSQSKSSFVDLSRSTAYPQSIPQDPVPFVAVSTNSNINNYENIKETVRYSIDDADVDNYNYLVESEFIRPDSFVLNDSMNSPLDEITNNPMHRELINDVAIETSVVSSALIPNINNINGQPFSENNSVYLDSENKNQSNNVYTNQNIQMDYVQPDQGTIHVETLDLNITDSTLAPAKESFEIQPNDTYDISKVTESDFNDTLSPETLVEKPNREIMKTEIVPVQSNMQIEQIQDMIEKNSENTNAPSSDTDSSLQTSETILPQMMTPATTVFVNPIQSKMKIEIVDDEPHKPFISTPSAYIAARASPFTMQSSSTPTTPLKKSSNNEPQNAPPLSSYDSETINRKDTTEMMIDSNNESTDKVQGKPKKSSLKNKGITNVDEKDRSSMEVGDSPNKVGQKKPAHRDSDQEPVPRKSILKNKVPKPQVPKMPQDLNKKYNELVAANNPVEKSEAQYRSPTFSMYKMYDDLPGVLNSTMQPDVPQLPSSKQDNIESSENDS</sequence>
<feature type="region of interest" description="Disordered" evidence="1">
    <location>
        <begin position="135"/>
        <end position="160"/>
    </location>
</feature>
<keyword evidence="2" id="KW-0812">Transmembrane</keyword>
<feature type="region of interest" description="Disordered" evidence="1">
    <location>
        <begin position="790"/>
        <end position="819"/>
    </location>
</feature>
<proteinExistence type="predicted"/>
<feature type="region of interest" description="Disordered" evidence="1">
    <location>
        <begin position="629"/>
        <end position="752"/>
    </location>
</feature>
<evidence type="ECO:0000256" key="2">
    <source>
        <dbReference type="SAM" id="Phobius"/>
    </source>
</evidence>
<feature type="compositionally biased region" description="Polar residues" evidence="1">
    <location>
        <begin position="646"/>
        <end position="661"/>
    </location>
</feature>
<feature type="compositionally biased region" description="Basic and acidic residues" evidence="1">
    <location>
        <begin position="724"/>
        <end position="733"/>
    </location>
</feature>
<protein>
    <submittedName>
        <fullName evidence="3">Uncharacterized protein</fullName>
    </submittedName>
</protein>
<keyword evidence="2" id="KW-0472">Membrane</keyword>